<evidence type="ECO:0000313" key="10">
    <source>
        <dbReference type="EMBL" id="HCY80408.1"/>
    </source>
</evidence>
<protein>
    <submittedName>
        <fullName evidence="10">TolC family protein</fullName>
    </submittedName>
</protein>
<dbReference type="GO" id="GO:0015562">
    <property type="term" value="F:efflux transmembrane transporter activity"/>
    <property type="evidence" value="ECO:0007669"/>
    <property type="project" value="InterPro"/>
</dbReference>
<keyword evidence="3" id="KW-0813">Transport</keyword>
<evidence type="ECO:0000256" key="2">
    <source>
        <dbReference type="ARBA" id="ARBA00007613"/>
    </source>
</evidence>
<evidence type="ECO:0000256" key="6">
    <source>
        <dbReference type="ARBA" id="ARBA00023136"/>
    </source>
</evidence>
<comment type="similarity">
    <text evidence="2">Belongs to the outer membrane factor (OMF) (TC 1.B.17) family.</text>
</comment>
<dbReference type="Proteomes" id="UP000263268">
    <property type="component" value="Unassembled WGS sequence"/>
</dbReference>
<dbReference type="GO" id="GO:0009279">
    <property type="term" value="C:cell outer membrane"/>
    <property type="evidence" value="ECO:0007669"/>
    <property type="project" value="UniProtKB-SubCell"/>
</dbReference>
<dbReference type="Gene3D" id="1.20.1600.10">
    <property type="entry name" value="Outer membrane efflux proteins (OEP)"/>
    <property type="match status" value="1"/>
</dbReference>
<evidence type="ECO:0000256" key="9">
    <source>
        <dbReference type="SAM" id="SignalP"/>
    </source>
</evidence>
<keyword evidence="7" id="KW-0998">Cell outer membrane</keyword>
<evidence type="ECO:0000256" key="7">
    <source>
        <dbReference type="ARBA" id="ARBA00023237"/>
    </source>
</evidence>
<dbReference type="PANTHER" id="PTHR30026:SF20">
    <property type="entry name" value="OUTER MEMBRANE PROTEIN TOLC"/>
    <property type="match status" value="1"/>
</dbReference>
<keyword evidence="9" id="KW-0732">Signal</keyword>
<dbReference type="InterPro" id="IPR051906">
    <property type="entry name" value="TolC-like"/>
</dbReference>
<proteinExistence type="inferred from homology"/>
<feature type="chain" id="PRO_5017829071" evidence="9">
    <location>
        <begin position="21"/>
        <end position="384"/>
    </location>
</feature>
<evidence type="ECO:0000313" key="11">
    <source>
        <dbReference type="Proteomes" id="UP000263268"/>
    </source>
</evidence>
<dbReference type="InterPro" id="IPR003423">
    <property type="entry name" value="OMP_efflux"/>
</dbReference>
<evidence type="ECO:0000256" key="5">
    <source>
        <dbReference type="ARBA" id="ARBA00022692"/>
    </source>
</evidence>
<keyword evidence="6" id="KW-0472">Membrane</keyword>
<dbReference type="EMBL" id="DPRK01000025">
    <property type="protein sequence ID" value="HCY80408.1"/>
    <property type="molecule type" value="Genomic_DNA"/>
</dbReference>
<comment type="caution">
    <text evidence="10">The sequence shown here is derived from an EMBL/GenBank/DDBJ whole genome shotgun (WGS) entry which is preliminary data.</text>
</comment>
<feature type="non-terminal residue" evidence="10">
    <location>
        <position position="384"/>
    </location>
</feature>
<evidence type="ECO:0000256" key="3">
    <source>
        <dbReference type="ARBA" id="ARBA00022448"/>
    </source>
</evidence>
<organism evidence="10 11">
    <name type="scientific">Xanthomarina gelatinilytica</name>
    <dbReference type="NCBI Taxonomy" id="1137281"/>
    <lineage>
        <taxon>Bacteria</taxon>
        <taxon>Pseudomonadati</taxon>
        <taxon>Bacteroidota</taxon>
        <taxon>Flavobacteriia</taxon>
        <taxon>Flavobacteriales</taxon>
        <taxon>Flavobacteriaceae</taxon>
        <taxon>Xanthomarina</taxon>
    </lineage>
</organism>
<dbReference type="Pfam" id="PF02321">
    <property type="entry name" value="OEP"/>
    <property type="match status" value="1"/>
</dbReference>
<feature type="coiled-coil region" evidence="8">
    <location>
        <begin position="140"/>
        <end position="200"/>
    </location>
</feature>
<evidence type="ECO:0000256" key="8">
    <source>
        <dbReference type="SAM" id="Coils"/>
    </source>
</evidence>
<comment type="subcellular location">
    <subcellularLocation>
        <location evidence="1">Cell outer membrane</location>
    </subcellularLocation>
</comment>
<keyword evidence="8" id="KW-0175">Coiled coil</keyword>
<dbReference type="AlphaFoldDB" id="A0A3D6BN53"/>
<keyword evidence="4" id="KW-1134">Transmembrane beta strand</keyword>
<reference evidence="10 11" key="1">
    <citation type="journal article" date="2018" name="Nat. Biotechnol.">
        <title>A standardized bacterial taxonomy based on genome phylogeny substantially revises the tree of life.</title>
        <authorList>
            <person name="Parks D.H."/>
            <person name="Chuvochina M."/>
            <person name="Waite D.W."/>
            <person name="Rinke C."/>
            <person name="Skarshewski A."/>
            <person name="Chaumeil P.A."/>
            <person name="Hugenholtz P."/>
        </authorList>
    </citation>
    <scope>NUCLEOTIDE SEQUENCE [LARGE SCALE GENOMIC DNA]</scope>
    <source>
        <strain evidence="10">UBA10227</strain>
    </source>
</reference>
<evidence type="ECO:0000256" key="4">
    <source>
        <dbReference type="ARBA" id="ARBA00022452"/>
    </source>
</evidence>
<dbReference type="SUPFAM" id="SSF56954">
    <property type="entry name" value="Outer membrane efflux proteins (OEP)"/>
    <property type="match status" value="1"/>
</dbReference>
<feature type="signal peptide" evidence="9">
    <location>
        <begin position="1"/>
        <end position="20"/>
    </location>
</feature>
<sequence>MMKIIFTSIAVLLFSSITVAQNYTLKECKNLALENNLRLKESKLKIDAAEKVKQNAFTNYFPKVSASANLFRSSKGLLEIETPEFNLPVYDGNPQNLEAATQFAYFPSLSIETLDYANTASVTAIQPIYAGGRISTGNKLASLNQDVQQLQYDLNESEVLVKTEEFYWNLAALNEKKKTIENYQTLLQNLHKEVNDFYEAGLTQKSNVLKVQLELNKIQGNKLQLINGIDVLKMAFAQHLGLENYENLSVTDTIANINAPDFYYQNPSEAIKNRKETTLLNKAIDAEVLQKKLSSGEFLPELGFGVGGLYLDVADNDNFYGVVFASLTIPISDWWGGTYKKQEHNLKIEMAKNNLKEKSQLMQIQISKEYKSLTESYKQIEIAQ</sequence>
<evidence type="ECO:0000256" key="1">
    <source>
        <dbReference type="ARBA" id="ARBA00004442"/>
    </source>
</evidence>
<dbReference type="PANTHER" id="PTHR30026">
    <property type="entry name" value="OUTER MEMBRANE PROTEIN TOLC"/>
    <property type="match status" value="1"/>
</dbReference>
<keyword evidence="5" id="KW-0812">Transmembrane</keyword>
<name>A0A3D6BN53_9FLAO</name>
<accession>A0A3D6BN53</accession>
<dbReference type="GO" id="GO:0015288">
    <property type="term" value="F:porin activity"/>
    <property type="evidence" value="ECO:0007669"/>
    <property type="project" value="TreeGrafter"/>
</dbReference>
<dbReference type="GO" id="GO:1990281">
    <property type="term" value="C:efflux pump complex"/>
    <property type="evidence" value="ECO:0007669"/>
    <property type="project" value="TreeGrafter"/>
</dbReference>
<gene>
    <name evidence="10" type="ORF">DHV22_01765</name>
</gene>